<name>A0A418XZV9_9GAMM</name>
<protein>
    <submittedName>
        <fullName evidence="2">PepSY domain-containing protein</fullName>
    </submittedName>
</protein>
<evidence type="ECO:0000313" key="3">
    <source>
        <dbReference type="Proteomes" id="UP000283734"/>
    </source>
</evidence>
<gene>
    <name evidence="2" type="ORF">D4A39_08755</name>
</gene>
<feature type="transmembrane region" description="Helical" evidence="1">
    <location>
        <begin position="220"/>
        <end position="241"/>
    </location>
</feature>
<dbReference type="InterPro" id="IPR005625">
    <property type="entry name" value="PepSY-ass_TM"/>
</dbReference>
<feature type="transmembrane region" description="Helical" evidence="1">
    <location>
        <begin position="12"/>
        <end position="32"/>
    </location>
</feature>
<dbReference type="AlphaFoldDB" id="A0A418XZV9"/>
<evidence type="ECO:0000313" key="2">
    <source>
        <dbReference type="EMBL" id="RJG18546.1"/>
    </source>
</evidence>
<comment type="caution">
    <text evidence="2">The sequence shown here is derived from an EMBL/GenBank/DDBJ whole genome shotgun (WGS) entry which is preliminary data.</text>
</comment>
<sequence>MRSLLVVLHRWFGLFIAVFLIIAGLTGAIISWDHELDEWLNPHLFESQSEGEPLPMLELVKIVEADDPRVRVSFFPLAAEPGHNAEIWVDALKNPDTGKRYELDYNHAFVDPVTGEIVGKREWGKISLHPEHLMSFLYKLHYSLHIPEWRGIDEWGVWLMGGVALVWLFDTFIAMALTLPRRRRTANAGGKSWMQRWKPAWMIRRGAGPYKLNFDLHRAVGLWVFGLLLLLAFTSFSLNLYREVFYPIMSTISETTPGPFMKRAPTALHDPVEPEVSWPQLFEQARAEADNRGWDEPIGDTFYSDNFAIFGVRFYYPGEDHDSGGMKVKSLYYDGNTAELLGDEVPWTGTAADVFNQLQFPLHSGRIAGLPGRIIISIMGIAVAMLSITGLVIWWKKRKARVTSKRKKQAAALAANPAS</sequence>
<evidence type="ECO:0000256" key="1">
    <source>
        <dbReference type="SAM" id="Phobius"/>
    </source>
</evidence>
<organism evidence="2 3">
    <name type="scientific">Alcanivorax profundi</name>
    <dbReference type="NCBI Taxonomy" id="2338368"/>
    <lineage>
        <taxon>Bacteria</taxon>
        <taxon>Pseudomonadati</taxon>
        <taxon>Pseudomonadota</taxon>
        <taxon>Gammaproteobacteria</taxon>
        <taxon>Oceanospirillales</taxon>
        <taxon>Alcanivoracaceae</taxon>
        <taxon>Alcanivorax</taxon>
    </lineage>
</organism>
<keyword evidence="1" id="KW-1133">Transmembrane helix</keyword>
<reference evidence="2 3" key="1">
    <citation type="submission" date="2018-09" db="EMBL/GenBank/DDBJ databases">
        <title>Alcanivorax profundi sp. nov., isolated from 1000 m-depth seawater of the Mariana Trench.</title>
        <authorList>
            <person name="Liu J."/>
        </authorList>
    </citation>
    <scope>NUCLEOTIDE SEQUENCE [LARGE SCALE GENOMIC DNA]</scope>
    <source>
        <strain evidence="2 3">MTEO17</strain>
    </source>
</reference>
<proteinExistence type="predicted"/>
<dbReference type="EMBL" id="QYYA01000002">
    <property type="protein sequence ID" value="RJG18546.1"/>
    <property type="molecule type" value="Genomic_DNA"/>
</dbReference>
<keyword evidence="3" id="KW-1185">Reference proteome</keyword>
<feature type="transmembrane region" description="Helical" evidence="1">
    <location>
        <begin position="155"/>
        <end position="177"/>
    </location>
</feature>
<keyword evidence="1" id="KW-0472">Membrane</keyword>
<accession>A0A418XZV9</accession>
<dbReference type="PANTHER" id="PTHR34219:SF5">
    <property type="entry name" value="BLR4505 PROTEIN"/>
    <property type="match status" value="1"/>
</dbReference>
<dbReference type="RefSeq" id="WP_119917902.1">
    <property type="nucleotide sequence ID" value="NZ_QYYA01000002.1"/>
</dbReference>
<dbReference type="OrthoDB" id="7238323at2"/>
<keyword evidence="1" id="KW-0812">Transmembrane</keyword>
<feature type="transmembrane region" description="Helical" evidence="1">
    <location>
        <begin position="374"/>
        <end position="395"/>
    </location>
</feature>
<dbReference type="PANTHER" id="PTHR34219">
    <property type="entry name" value="IRON-REGULATED INNER MEMBRANE PROTEIN-RELATED"/>
    <property type="match status" value="1"/>
</dbReference>
<dbReference type="Pfam" id="PF03929">
    <property type="entry name" value="PepSY_TM"/>
    <property type="match status" value="1"/>
</dbReference>
<dbReference type="Proteomes" id="UP000283734">
    <property type="component" value="Unassembled WGS sequence"/>
</dbReference>